<dbReference type="AlphaFoldDB" id="A0A517TTF2"/>
<dbReference type="InterPro" id="IPR045584">
    <property type="entry name" value="Pilin-like"/>
</dbReference>
<sequence length="363" mass="38933">MPLRTANDDRRSRSGFTLVELLVVIAIIGALVALLLPAVQAARDTARRTQCASQIKQLALAALEYEGVHKLLPAAGFAKLKSEPPAVSDEIIYNPYAGIQFSWIVTLLPHLEQAALARQFDPARQIFQQAGNPQATRLPLLICPSDGSQPSLLTHAGLTLGREFAKGNYAAYTSPFHIDLQLMYPGALIAGGQDLAAIEDGTTHTIVMAEIRTHESPSDSRGAWALPWPGATLLSFDMHPHGWGANHDGTGAGDGYHAQIRSPYEASSESLGESMRPNNQGPNADTIKLCQGELQRAAADARMPCTLDLPPGTHGYMTAAPRSQHPGGVNGAYLDGHVQFLPDDIDEFVMAYSVSVNDGMINQ</sequence>
<dbReference type="Proteomes" id="UP000317909">
    <property type="component" value="Chromosome"/>
</dbReference>
<dbReference type="Pfam" id="PF07963">
    <property type="entry name" value="N_methyl"/>
    <property type="match status" value="1"/>
</dbReference>
<reference evidence="3 4" key="1">
    <citation type="submission" date="2019-02" db="EMBL/GenBank/DDBJ databases">
        <title>Deep-cultivation of Planctomycetes and their phenomic and genomic characterization uncovers novel biology.</title>
        <authorList>
            <person name="Wiegand S."/>
            <person name="Jogler M."/>
            <person name="Boedeker C."/>
            <person name="Pinto D."/>
            <person name="Vollmers J."/>
            <person name="Rivas-Marin E."/>
            <person name="Kohn T."/>
            <person name="Peeters S.H."/>
            <person name="Heuer A."/>
            <person name="Rast P."/>
            <person name="Oberbeckmann S."/>
            <person name="Bunk B."/>
            <person name="Jeske O."/>
            <person name="Meyerdierks A."/>
            <person name="Storesund J.E."/>
            <person name="Kallscheuer N."/>
            <person name="Luecker S."/>
            <person name="Lage O.M."/>
            <person name="Pohl T."/>
            <person name="Merkel B.J."/>
            <person name="Hornburger P."/>
            <person name="Mueller R.-W."/>
            <person name="Bruemmer F."/>
            <person name="Labrenz M."/>
            <person name="Spormann A.M."/>
            <person name="Op den Camp H."/>
            <person name="Overmann J."/>
            <person name="Amann R."/>
            <person name="Jetten M.S.M."/>
            <person name="Mascher T."/>
            <person name="Medema M.H."/>
            <person name="Devos D.P."/>
            <person name="Kaster A.-K."/>
            <person name="Ovreas L."/>
            <person name="Rohde M."/>
            <person name="Galperin M.Y."/>
            <person name="Jogler C."/>
        </authorList>
    </citation>
    <scope>NUCLEOTIDE SEQUENCE [LARGE SCALE GENOMIC DNA]</scope>
    <source>
        <strain evidence="3 4">I41</strain>
    </source>
</reference>
<proteinExistence type="predicted"/>
<dbReference type="NCBIfam" id="TIGR04294">
    <property type="entry name" value="pre_pil_HX9DG"/>
    <property type="match status" value="1"/>
</dbReference>
<accession>A0A517TTF2</accession>
<evidence type="ECO:0000256" key="1">
    <source>
        <dbReference type="SAM" id="MobiDB-lite"/>
    </source>
</evidence>
<protein>
    <submittedName>
        <fullName evidence="3">Type II secretion system protein G</fullName>
    </submittedName>
</protein>
<dbReference type="SUPFAM" id="SSF54523">
    <property type="entry name" value="Pili subunits"/>
    <property type="match status" value="1"/>
</dbReference>
<dbReference type="InterPro" id="IPR011453">
    <property type="entry name" value="DUF1559"/>
</dbReference>
<keyword evidence="4" id="KW-1185">Reference proteome</keyword>
<dbReference type="Pfam" id="PF07596">
    <property type="entry name" value="SBP_bac_10"/>
    <property type="match status" value="1"/>
</dbReference>
<gene>
    <name evidence="3" type="primary">xcpT_2</name>
    <name evidence="3" type="ORF">I41_08170</name>
</gene>
<dbReference type="Gene3D" id="3.30.700.10">
    <property type="entry name" value="Glycoprotein, Type 4 Pilin"/>
    <property type="match status" value="1"/>
</dbReference>
<dbReference type="NCBIfam" id="TIGR02532">
    <property type="entry name" value="IV_pilin_GFxxxE"/>
    <property type="match status" value="1"/>
</dbReference>
<feature type="region of interest" description="Disordered" evidence="1">
    <location>
        <begin position="264"/>
        <end position="284"/>
    </location>
</feature>
<dbReference type="RefSeq" id="WP_145431100.1">
    <property type="nucleotide sequence ID" value="NZ_CP036339.1"/>
</dbReference>
<dbReference type="EMBL" id="CP036339">
    <property type="protein sequence ID" value="QDT71657.1"/>
    <property type="molecule type" value="Genomic_DNA"/>
</dbReference>
<dbReference type="PANTHER" id="PTHR30093">
    <property type="entry name" value="GENERAL SECRETION PATHWAY PROTEIN G"/>
    <property type="match status" value="1"/>
</dbReference>
<dbReference type="PANTHER" id="PTHR30093:SF2">
    <property type="entry name" value="TYPE II SECRETION SYSTEM PROTEIN H"/>
    <property type="match status" value="1"/>
</dbReference>
<dbReference type="InterPro" id="IPR012902">
    <property type="entry name" value="N_methyl_site"/>
</dbReference>
<feature type="compositionally biased region" description="Polar residues" evidence="1">
    <location>
        <begin position="265"/>
        <end position="283"/>
    </location>
</feature>
<dbReference type="PROSITE" id="PS00409">
    <property type="entry name" value="PROKAR_NTER_METHYL"/>
    <property type="match status" value="1"/>
</dbReference>
<organism evidence="3 4">
    <name type="scientific">Lacipirellula limnantheis</name>
    <dbReference type="NCBI Taxonomy" id="2528024"/>
    <lineage>
        <taxon>Bacteria</taxon>
        <taxon>Pseudomonadati</taxon>
        <taxon>Planctomycetota</taxon>
        <taxon>Planctomycetia</taxon>
        <taxon>Pirellulales</taxon>
        <taxon>Lacipirellulaceae</taxon>
        <taxon>Lacipirellula</taxon>
    </lineage>
</organism>
<dbReference type="InterPro" id="IPR027558">
    <property type="entry name" value="Pre_pil_HX9DG_C"/>
</dbReference>
<name>A0A517TTF2_9BACT</name>
<feature type="domain" description="DUF1559" evidence="2">
    <location>
        <begin position="40"/>
        <end position="346"/>
    </location>
</feature>
<evidence type="ECO:0000259" key="2">
    <source>
        <dbReference type="Pfam" id="PF07596"/>
    </source>
</evidence>
<evidence type="ECO:0000313" key="3">
    <source>
        <dbReference type="EMBL" id="QDT71657.1"/>
    </source>
</evidence>
<dbReference type="KEGG" id="llh:I41_08170"/>
<evidence type="ECO:0000313" key="4">
    <source>
        <dbReference type="Proteomes" id="UP000317909"/>
    </source>
</evidence>
<dbReference type="OrthoDB" id="251754at2"/>